<dbReference type="EMBL" id="AATQ01000020">
    <property type="protein sequence ID" value="EAU45878.1"/>
    <property type="molecule type" value="Genomic_DNA"/>
</dbReference>
<keyword evidence="2" id="KW-0812">Transmembrane</keyword>
<comment type="similarity">
    <text evidence="1 2">Belongs to the outer membrane factor (OMF) (TC 1.B.17) family.</text>
</comment>
<protein>
    <submittedName>
        <fullName evidence="3">Nodulation protein</fullName>
    </submittedName>
</protein>
<comment type="subcellular location">
    <subcellularLocation>
        <location evidence="2">Cell membrane</location>
        <topology evidence="2">Lipid-anchor</topology>
    </subcellularLocation>
</comment>
<dbReference type="SUPFAM" id="SSF56954">
    <property type="entry name" value="Outer membrane efflux proteins (OEP)"/>
    <property type="match status" value="1"/>
</dbReference>
<name>Q0FP25_SALBH</name>
<dbReference type="PANTHER" id="PTHR30203">
    <property type="entry name" value="OUTER MEMBRANE CATION EFFLUX PROTEIN"/>
    <property type="match status" value="1"/>
</dbReference>
<dbReference type="GO" id="GO:0015562">
    <property type="term" value="F:efflux transmembrane transporter activity"/>
    <property type="evidence" value="ECO:0007669"/>
    <property type="project" value="InterPro"/>
</dbReference>
<dbReference type="Gene3D" id="1.20.1600.10">
    <property type="entry name" value="Outer membrane efflux proteins (OEP)"/>
    <property type="match status" value="1"/>
</dbReference>
<evidence type="ECO:0000313" key="3">
    <source>
        <dbReference type="EMBL" id="EAU45878.1"/>
    </source>
</evidence>
<dbReference type="NCBIfam" id="TIGR01845">
    <property type="entry name" value="outer_NodT"/>
    <property type="match status" value="1"/>
</dbReference>
<keyword evidence="2" id="KW-0472">Membrane</keyword>
<dbReference type="HOGENOM" id="CLU_012817_13_0_5"/>
<dbReference type="Gene3D" id="2.20.200.10">
    <property type="entry name" value="Outer membrane efflux proteins (OEP)"/>
    <property type="match status" value="1"/>
</dbReference>
<sequence length="453" mass="47344">MIRYALLPAVLALCACTVGPDHEPPIQPLAATFAEGDAQPVGDAALQSWWRSYDDALLSELVQAGLRQNLDIRTALSRVAEAQAAARATGLPAQVSGGLTADTIRAGGEEISGTTNTSGAIFAPALMLDLFGGERRSREAALADLQAAELGVGTARLALLSALVSNYIDLRYYQNALAISRETVATRRDTLSLVQSQREAGAATALDEAQAQAALDEAQATLPGLEQGYYAATYAIATLLAQPAQGLEARLQRGAAQPRPGSSASAGVPADLLRNRPDLRAAEAELAAATARIGVSEAQLYPSLRLGGTVSTFEGVNSWSYGPQLSIPVLNQGVLRANRDAAVAQAQQAELGWRGAVLGAVEEVQAAQSDVLRDRRAVAGYRRSVASFERAVALSRTTYEGGTTTLLDYLEVQRSLAAARLTLASSVRDLAASWARLQVAAGKGWSLPPTSGG</sequence>
<dbReference type="InterPro" id="IPR003423">
    <property type="entry name" value="OMP_efflux"/>
</dbReference>
<organism evidence="3 4">
    <name type="scientific">Salipiger bermudensis (strain DSM 26914 / JCM 13377 / KCTC 12554 / HTCC2601)</name>
    <name type="common">Pelagibaca bermudensis</name>
    <dbReference type="NCBI Taxonomy" id="314265"/>
    <lineage>
        <taxon>Bacteria</taxon>
        <taxon>Pseudomonadati</taxon>
        <taxon>Pseudomonadota</taxon>
        <taxon>Alphaproteobacteria</taxon>
        <taxon>Rhodobacterales</taxon>
        <taxon>Roseobacteraceae</taxon>
        <taxon>Salipiger</taxon>
    </lineage>
</organism>
<evidence type="ECO:0000313" key="4">
    <source>
        <dbReference type="Proteomes" id="UP000006230"/>
    </source>
</evidence>
<dbReference type="GO" id="GO:0005886">
    <property type="term" value="C:plasma membrane"/>
    <property type="evidence" value="ECO:0007669"/>
    <property type="project" value="UniProtKB-SubCell"/>
</dbReference>
<keyword evidence="2" id="KW-1134">Transmembrane beta strand</keyword>
<dbReference type="Proteomes" id="UP000006230">
    <property type="component" value="Unassembled WGS sequence"/>
</dbReference>
<dbReference type="PROSITE" id="PS51257">
    <property type="entry name" value="PROKAR_LIPOPROTEIN"/>
    <property type="match status" value="1"/>
</dbReference>
<evidence type="ECO:0000256" key="2">
    <source>
        <dbReference type="RuleBase" id="RU362097"/>
    </source>
</evidence>
<dbReference type="OrthoDB" id="7181739at2"/>
<dbReference type="InterPro" id="IPR010131">
    <property type="entry name" value="MdtP/NodT-like"/>
</dbReference>
<dbReference type="Pfam" id="PF02321">
    <property type="entry name" value="OEP"/>
    <property type="match status" value="2"/>
</dbReference>
<proteinExistence type="inferred from homology"/>
<dbReference type="eggNOG" id="COG1538">
    <property type="taxonomic scope" value="Bacteria"/>
</dbReference>
<comment type="caution">
    <text evidence="3">The sequence shown here is derived from an EMBL/GenBank/DDBJ whole genome shotgun (WGS) entry which is preliminary data.</text>
</comment>
<dbReference type="AlphaFoldDB" id="Q0FP25"/>
<keyword evidence="2" id="KW-0564">Palmitate</keyword>
<keyword evidence="4" id="KW-1185">Reference proteome</keyword>
<dbReference type="STRING" id="314265.R2601_21447"/>
<reference evidence="3 4" key="1">
    <citation type="journal article" date="2010" name="J. Bacteriol.">
        <title>Genome sequences of Pelagibaca bermudensis HTCC2601T and Maritimibacter alkaliphilus HTCC2654T, the type strains of two marine Roseobacter genera.</title>
        <authorList>
            <person name="Thrash J.C."/>
            <person name="Cho J.C."/>
            <person name="Ferriera S."/>
            <person name="Johnson J."/>
            <person name="Vergin K.L."/>
            <person name="Giovannoni S.J."/>
        </authorList>
    </citation>
    <scope>NUCLEOTIDE SEQUENCE [LARGE SCALE GENOMIC DNA]</scope>
    <source>
        <strain evidence="4">DSM 26914 / JCM 13377 / KCTC 12554 / HTCC2601</strain>
    </source>
</reference>
<gene>
    <name evidence="3" type="ORF">R2601_21447</name>
</gene>
<keyword evidence="2" id="KW-0449">Lipoprotein</keyword>
<evidence type="ECO:0000256" key="1">
    <source>
        <dbReference type="ARBA" id="ARBA00007613"/>
    </source>
</evidence>
<dbReference type="RefSeq" id="WP_007799263.1">
    <property type="nucleotide sequence ID" value="NZ_DS022276.1"/>
</dbReference>
<accession>Q0FP25</accession>